<evidence type="ECO:0000259" key="2">
    <source>
        <dbReference type="PROSITE" id="PS51464"/>
    </source>
</evidence>
<dbReference type="Proteomes" id="UP001320420">
    <property type="component" value="Unassembled WGS sequence"/>
</dbReference>
<dbReference type="SUPFAM" id="SSF53697">
    <property type="entry name" value="SIS domain"/>
    <property type="match status" value="1"/>
</dbReference>
<dbReference type="CDD" id="cd05014">
    <property type="entry name" value="SIS_Kpsf"/>
    <property type="match status" value="1"/>
</dbReference>
<dbReference type="EMBL" id="JAKJXP020000024">
    <property type="protein sequence ID" value="KAK7754006.1"/>
    <property type="molecule type" value="Genomic_DNA"/>
</dbReference>
<feature type="region of interest" description="Disordered" evidence="1">
    <location>
        <begin position="16"/>
        <end position="40"/>
    </location>
</feature>
<evidence type="ECO:0000256" key="1">
    <source>
        <dbReference type="SAM" id="MobiDB-lite"/>
    </source>
</evidence>
<dbReference type="GO" id="GO:0097367">
    <property type="term" value="F:carbohydrate derivative binding"/>
    <property type="evidence" value="ECO:0007669"/>
    <property type="project" value="InterPro"/>
</dbReference>
<dbReference type="InterPro" id="IPR001347">
    <property type="entry name" value="SIS_dom"/>
</dbReference>
<gene>
    <name evidence="3" type="ORF">SLS62_004105</name>
</gene>
<dbReference type="AlphaFoldDB" id="A0AAN9UV37"/>
<reference evidence="3 4" key="1">
    <citation type="submission" date="2024-02" db="EMBL/GenBank/DDBJ databases">
        <title>De novo assembly and annotation of 12 fungi associated with fruit tree decline syndrome in Ontario, Canada.</title>
        <authorList>
            <person name="Sulman M."/>
            <person name="Ellouze W."/>
            <person name="Ilyukhin E."/>
        </authorList>
    </citation>
    <scope>NUCLEOTIDE SEQUENCE [LARGE SCALE GENOMIC DNA]</scope>
    <source>
        <strain evidence="3 4">M11/M66-122</strain>
    </source>
</reference>
<feature type="region of interest" description="Disordered" evidence="1">
    <location>
        <begin position="56"/>
        <end position="87"/>
    </location>
</feature>
<accession>A0AAN9UV37</accession>
<dbReference type="InterPro" id="IPR035474">
    <property type="entry name" value="SIS_Kpsf"/>
</dbReference>
<dbReference type="InterPro" id="IPR046348">
    <property type="entry name" value="SIS_dom_sf"/>
</dbReference>
<evidence type="ECO:0000313" key="3">
    <source>
        <dbReference type="EMBL" id="KAK7754006.1"/>
    </source>
</evidence>
<dbReference type="PROSITE" id="PS51464">
    <property type="entry name" value="SIS"/>
    <property type="match status" value="1"/>
</dbReference>
<sequence length="512" mass="53386">MVEHHPVHNSEVYLLGLPQRPSVPPPSPPSPLTPSAAEPIPIQELCLDDAAIDPSTALDSTTTTTITTTTDGSSSSSSHDSSSSSRSLVAKQRLSTAIHVLNTEATALRDLVRLYETDRVAAAGFDAAIQTIITATRPARQNRDWGRDRGSGSGGGKLVLVGVGKSGHIARKLVATFNSLGVRAAFLHPTEALHGDLGQLGPRDAVLFVTFSGRTPELLALLPHVDAGLATVVLTAHRAPEDCELVRRRPGMVLLPAPIHEPETVSFGVSAPTTSTTVALALGDALAVAAAQELHHRGAGGAGGGGGGGSNVSAVFAQNHPGGAIGAAFRKPQEIREIAVPLRNIPLCLPPAPASPLRPSRIQAAHRNGDSIDTSSSGNTTTTGADVLKAGFDSESGWVRVIGANNEEELASPSRIRGLEVTKLACDARAIPDLVVGRAEWITIRAETRIAQAAEWIRDMRMTPLRDDGGGGRGEEEEAEMAGCNERSILAVVEAGEVVGVLEAGKLLEWVD</sequence>
<comment type="caution">
    <text evidence="3">The sequence shown here is derived from an EMBL/GenBank/DDBJ whole genome shotgun (WGS) entry which is preliminary data.</text>
</comment>
<proteinExistence type="predicted"/>
<dbReference type="PANTHER" id="PTHR38418:SF2">
    <property type="entry name" value="SUGAR ISOMERASE, KPSF_GUTQ (AFU_ORTHOLOGUE AFUA_6G08860)"/>
    <property type="match status" value="1"/>
</dbReference>
<keyword evidence="4" id="KW-1185">Reference proteome</keyword>
<evidence type="ECO:0000313" key="4">
    <source>
        <dbReference type="Proteomes" id="UP001320420"/>
    </source>
</evidence>
<name>A0AAN9UV37_9PEZI</name>
<organism evidence="3 4">
    <name type="scientific">Diatrype stigma</name>
    <dbReference type="NCBI Taxonomy" id="117547"/>
    <lineage>
        <taxon>Eukaryota</taxon>
        <taxon>Fungi</taxon>
        <taxon>Dikarya</taxon>
        <taxon>Ascomycota</taxon>
        <taxon>Pezizomycotina</taxon>
        <taxon>Sordariomycetes</taxon>
        <taxon>Xylariomycetidae</taxon>
        <taxon>Xylariales</taxon>
        <taxon>Diatrypaceae</taxon>
        <taxon>Diatrype</taxon>
    </lineage>
</organism>
<dbReference type="GO" id="GO:1901135">
    <property type="term" value="P:carbohydrate derivative metabolic process"/>
    <property type="evidence" value="ECO:0007669"/>
    <property type="project" value="InterPro"/>
</dbReference>
<dbReference type="Gene3D" id="3.40.50.10490">
    <property type="entry name" value="Glucose-6-phosphate isomerase like protein, domain 1"/>
    <property type="match status" value="1"/>
</dbReference>
<protein>
    <recommendedName>
        <fullName evidence="2">SIS domain-containing protein</fullName>
    </recommendedName>
</protein>
<dbReference type="Pfam" id="PF01380">
    <property type="entry name" value="SIS"/>
    <property type="match status" value="1"/>
</dbReference>
<feature type="domain" description="SIS" evidence="2">
    <location>
        <begin position="145"/>
        <end position="296"/>
    </location>
</feature>
<dbReference type="PANTHER" id="PTHR38418">
    <property type="entry name" value="SUGAR ISOMERASE, KPSF/GUTQ (AFU_ORTHOLOGUE AFUA_6G08860)"/>
    <property type="match status" value="1"/>
</dbReference>
<feature type="compositionally biased region" description="Pro residues" evidence="1">
    <location>
        <begin position="21"/>
        <end position="32"/>
    </location>
</feature>